<proteinExistence type="predicted"/>
<feature type="chain" id="PRO_5015781450" evidence="1">
    <location>
        <begin position="19"/>
        <end position="412"/>
    </location>
</feature>
<evidence type="ECO:0000313" key="3">
    <source>
        <dbReference type="Proteomes" id="UP000245609"/>
    </source>
</evidence>
<reference evidence="2 3" key="1">
    <citation type="journal article" date="2018" name="MBio">
        <title>Comparative Genomics Reveals the Core Gene Toolbox for the Fungus-Insect Symbiosis.</title>
        <authorList>
            <person name="Wang Y."/>
            <person name="Stata M."/>
            <person name="Wang W."/>
            <person name="Stajich J.E."/>
            <person name="White M.M."/>
            <person name="Moncalvo J.M."/>
        </authorList>
    </citation>
    <scope>NUCLEOTIDE SEQUENCE [LARGE SCALE GENOMIC DNA]</scope>
    <source>
        <strain evidence="2 3">SC-DP-2</strain>
    </source>
</reference>
<accession>A0A2T9ZCP4</accession>
<evidence type="ECO:0000313" key="2">
    <source>
        <dbReference type="EMBL" id="PVV02332.1"/>
    </source>
</evidence>
<comment type="caution">
    <text evidence="2">The sequence shown here is derived from an EMBL/GenBank/DDBJ whole genome shotgun (WGS) entry which is preliminary data.</text>
</comment>
<gene>
    <name evidence="2" type="ORF">BB560_003218</name>
</gene>
<keyword evidence="3" id="KW-1185">Reference proteome</keyword>
<evidence type="ECO:0000256" key="1">
    <source>
        <dbReference type="SAM" id="SignalP"/>
    </source>
</evidence>
<dbReference type="OrthoDB" id="76388at2759"/>
<organism evidence="2 3">
    <name type="scientific">Smittium megazygosporum</name>
    <dbReference type="NCBI Taxonomy" id="133381"/>
    <lineage>
        <taxon>Eukaryota</taxon>
        <taxon>Fungi</taxon>
        <taxon>Fungi incertae sedis</taxon>
        <taxon>Zoopagomycota</taxon>
        <taxon>Kickxellomycotina</taxon>
        <taxon>Harpellomycetes</taxon>
        <taxon>Harpellales</taxon>
        <taxon>Legeriomycetaceae</taxon>
        <taxon>Smittium</taxon>
    </lineage>
</organism>
<dbReference type="Proteomes" id="UP000245609">
    <property type="component" value="Unassembled WGS sequence"/>
</dbReference>
<sequence length="412" mass="43341">MKFQSIIFVAVAMVGANAASCSNEGLERCAAPSGSGSKIIRCENGREVASFCAEDKRCYGNGLSGIMCIDPNASRPLDKRATVSSPFGSYTPQLNNFLRGVNGDASSLNTFITAARSSMFTDKNSVADMSNTFTSGFQKSSSEIKQNSKGFFSTFGSNADIQKTITSARSFTAALNQNVGGFGFLISDLGNNVNTNANARSALSRTITSGSGIVTSAAPTSGFAYADTNRAFSNLALASNVYYPTTLGRVLTGTMSSSKVATYLSNTSTGNNNGTDALLGAVFQRVSKAQSYVPAISTASARLSRTIATNANTAHVTNIMTKYRSININRSNTINVINGAANAIVKTGGKYNRDLTDFESTLDDNTDPECGCIDPTTFSTLLYYLIILLFSTLLTPTQTCCGPSGNSSALVF</sequence>
<name>A0A2T9ZCP4_9FUNG</name>
<keyword evidence="1" id="KW-0732">Signal</keyword>
<protein>
    <submittedName>
        <fullName evidence="2">Uncharacterized protein</fullName>
    </submittedName>
</protein>
<dbReference type="EMBL" id="MBFS01000505">
    <property type="protein sequence ID" value="PVV02332.1"/>
    <property type="molecule type" value="Genomic_DNA"/>
</dbReference>
<feature type="signal peptide" evidence="1">
    <location>
        <begin position="1"/>
        <end position="18"/>
    </location>
</feature>
<dbReference type="AlphaFoldDB" id="A0A2T9ZCP4"/>